<dbReference type="GO" id="GO:0005741">
    <property type="term" value="C:mitochondrial outer membrane"/>
    <property type="evidence" value="ECO:0007669"/>
    <property type="project" value="InterPro"/>
</dbReference>
<reference evidence="3 4" key="1">
    <citation type="journal article" date="2015" name="Genome Biol. Evol.">
        <title>Phylogenomic analyses indicate that early fungi evolved digesting cell walls of algal ancestors of land plants.</title>
        <authorList>
            <person name="Chang Y."/>
            <person name="Wang S."/>
            <person name="Sekimoto S."/>
            <person name="Aerts A.L."/>
            <person name="Choi C."/>
            <person name="Clum A."/>
            <person name="LaButti K.M."/>
            <person name="Lindquist E.A."/>
            <person name="Yee Ngan C."/>
            <person name="Ohm R.A."/>
            <person name="Salamov A.A."/>
            <person name="Grigoriev I.V."/>
            <person name="Spatafora J.W."/>
            <person name="Berbee M.L."/>
        </authorList>
    </citation>
    <scope>NUCLEOTIDE SEQUENCE [LARGE SCALE GENOMIC DNA]</scope>
    <source>
        <strain evidence="3 4">NRRL 28638</strain>
    </source>
</reference>
<evidence type="ECO:0000313" key="3">
    <source>
        <dbReference type="EMBL" id="KXN67206.1"/>
    </source>
</evidence>
<feature type="region of interest" description="Disordered" evidence="1">
    <location>
        <begin position="17"/>
        <end position="38"/>
    </location>
</feature>
<dbReference type="Pfam" id="PF08219">
    <property type="entry name" value="TOM13"/>
    <property type="match status" value="1"/>
</dbReference>
<accession>A0A137NWP3</accession>
<keyword evidence="2" id="KW-0812">Transmembrane</keyword>
<dbReference type="EMBL" id="KQ964652">
    <property type="protein sequence ID" value="KXN67206.1"/>
    <property type="molecule type" value="Genomic_DNA"/>
</dbReference>
<evidence type="ECO:0000256" key="2">
    <source>
        <dbReference type="SAM" id="Phobius"/>
    </source>
</evidence>
<evidence type="ECO:0000256" key="1">
    <source>
        <dbReference type="SAM" id="MobiDB-lite"/>
    </source>
</evidence>
<sequence>MSFKSVGQLNLNKAHLSQATTSQEPHSPTESFAEVEEDTVDDHHITDLELESITSSSHCSTPNPSYQTNQNPLQSKDLVPVLSVLLPPQHYVTYTQFFLYNLFFPFVAGFFGGIGEIFAGELTKYWGWKSTNLQFL</sequence>
<proteinExistence type="predicted"/>
<feature type="non-terminal residue" evidence="3">
    <location>
        <position position="136"/>
    </location>
</feature>
<organism evidence="3 4">
    <name type="scientific">Conidiobolus coronatus (strain ATCC 28846 / CBS 209.66 / NRRL 28638)</name>
    <name type="common">Delacroixia coronata</name>
    <dbReference type="NCBI Taxonomy" id="796925"/>
    <lineage>
        <taxon>Eukaryota</taxon>
        <taxon>Fungi</taxon>
        <taxon>Fungi incertae sedis</taxon>
        <taxon>Zoopagomycota</taxon>
        <taxon>Entomophthoromycotina</taxon>
        <taxon>Entomophthoromycetes</taxon>
        <taxon>Entomophthorales</taxon>
        <taxon>Ancylistaceae</taxon>
        <taxon>Conidiobolus</taxon>
    </lineage>
</organism>
<dbReference type="AlphaFoldDB" id="A0A137NWP3"/>
<dbReference type="Proteomes" id="UP000070444">
    <property type="component" value="Unassembled WGS sequence"/>
</dbReference>
<keyword evidence="4" id="KW-1185">Reference proteome</keyword>
<name>A0A137NWP3_CONC2</name>
<feature type="compositionally biased region" description="Polar residues" evidence="1">
    <location>
        <begin position="17"/>
        <end position="30"/>
    </location>
</feature>
<keyword evidence="2" id="KW-1133">Transmembrane helix</keyword>
<protein>
    <submittedName>
        <fullName evidence="3">Uncharacterized protein</fullName>
    </submittedName>
</protein>
<keyword evidence="2" id="KW-0472">Membrane</keyword>
<dbReference type="InterPro" id="IPR013262">
    <property type="entry name" value="OMP_MIM1/TOM13_mt"/>
</dbReference>
<feature type="transmembrane region" description="Helical" evidence="2">
    <location>
        <begin position="97"/>
        <end position="119"/>
    </location>
</feature>
<evidence type="ECO:0000313" key="4">
    <source>
        <dbReference type="Proteomes" id="UP000070444"/>
    </source>
</evidence>
<feature type="region of interest" description="Disordered" evidence="1">
    <location>
        <begin position="53"/>
        <end position="72"/>
    </location>
</feature>
<gene>
    <name evidence="3" type="ORF">CONCODRAFT_80250</name>
</gene>